<dbReference type="OrthoDB" id="2443892at2759"/>
<feature type="non-terminal residue" evidence="1">
    <location>
        <position position="109"/>
    </location>
</feature>
<evidence type="ECO:0000313" key="1">
    <source>
        <dbReference type="EMBL" id="RPA81737.1"/>
    </source>
</evidence>
<sequence length="109" mass="13516">MKAANWQRFLFIQSPIYFRKYLPKKHYRQWMNMVEAMRLATRKVLKLSEIDEIEERFLQFNFYYEKNFYRFDADRISACLPSIHQLRHVAESIRDCGPTYVYAQWCMER</sequence>
<dbReference type="Proteomes" id="UP000275078">
    <property type="component" value="Unassembled WGS sequence"/>
</dbReference>
<organism evidence="1 2">
    <name type="scientific">Ascobolus immersus RN42</name>
    <dbReference type="NCBI Taxonomy" id="1160509"/>
    <lineage>
        <taxon>Eukaryota</taxon>
        <taxon>Fungi</taxon>
        <taxon>Dikarya</taxon>
        <taxon>Ascomycota</taxon>
        <taxon>Pezizomycotina</taxon>
        <taxon>Pezizomycetes</taxon>
        <taxon>Pezizales</taxon>
        <taxon>Ascobolaceae</taxon>
        <taxon>Ascobolus</taxon>
    </lineage>
</organism>
<gene>
    <name evidence="1" type="ORF">BJ508DRAFT_208965</name>
</gene>
<dbReference type="EMBL" id="ML119677">
    <property type="protein sequence ID" value="RPA81737.1"/>
    <property type="molecule type" value="Genomic_DNA"/>
</dbReference>
<dbReference type="AlphaFoldDB" id="A0A3N4I8D5"/>
<proteinExistence type="predicted"/>
<reference evidence="1 2" key="1">
    <citation type="journal article" date="2018" name="Nat. Ecol. Evol.">
        <title>Pezizomycetes genomes reveal the molecular basis of ectomycorrhizal truffle lifestyle.</title>
        <authorList>
            <person name="Murat C."/>
            <person name="Payen T."/>
            <person name="Noel B."/>
            <person name="Kuo A."/>
            <person name="Morin E."/>
            <person name="Chen J."/>
            <person name="Kohler A."/>
            <person name="Krizsan K."/>
            <person name="Balestrini R."/>
            <person name="Da Silva C."/>
            <person name="Montanini B."/>
            <person name="Hainaut M."/>
            <person name="Levati E."/>
            <person name="Barry K.W."/>
            <person name="Belfiori B."/>
            <person name="Cichocki N."/>
            <person name="Clum A."/>
            <person name="Dockter R.B."/>
            <person name="Fauchery L."/>
            <person name="Guy J."/>
            <person name="Iotti M."/>
            <person name="Le Tacon F."/>
            <person name="Lindquist E.A."/>
            <person name="Lipzen A."/>
            <person name="Malagnac F."/>
            <person name="Mello A."/>
            <person name="Molinier V."/>
            <person name="Miyauchi S."/>
            <person name="Poulain J."/>
            <person name="Riccioni C."/>
            <person name="Rubini A."/>
            <person name="Sitrit Y."/>
            <person name="Splivallo R."/>
            <person name="Traeger S."/>
            <person name="Wang M."/>
            <person name="Zifcakova L."/>
            <person name="Wipf D."/>
            <person name="Zambonelli A."/>
            <person name="Paolocci F."/>
            <person name="Nowrousian M."/>
            <person name="Ottonello S."/>
            <person name="Baldrian P."/>
            <person name="Spatafora J.W."/>
            <person name="Henrissat B."/>
            <person name="Nagy L.G."/>
            <person name="Aury J.M."/>
            <person name="Wincker P."/>
            <person name="Grigoriev I.V."/>
            <person name="Bonfante P."/>
            <person name="Martin F.M."/>
        </authorList>
    </citation>
    <scope>NUCLEOTIDE SEQUENCE [LARGE SCALE GENOMIC DNA]</scope>
    <source>
        <strain evidence="1 2">RN42</strain>
    </source>
</reference>
<evidence type="ECO:0000313" key="2">
    <source>
        <dbReference type="Proteomes" id="UP000275078"/>
    </source>
</evidence>
<protein>
    <submittedName>
        <fullName evidence="1">Uncharacterized protein</fullName>
    </submittedName>
</protein>
<name>A0A3N4I8D5_ASCIM</name>
<dbReference type="PANTHER" id="PTHR46579:SF1">
    <property type="entry name" value="F5_8 TYPE C DOMAIN-CONTAINING PROTEIN"/>
    <property type="match status" value="1"/>
</dbReference>
<accession>A0A3N4I8D5</accession>
<keyword evidence="2" id="KW-1185">Reference proteome</keyword>
<dbReference type="PANTHER" id="PTHR46579">
    <property type="entry name" value="F5/8 TYPE C DOMAIN-CONTAINING PROTEIN-RELATED"/>
    <property type="match status" value="1"/>
</dbReference>